<dbReference type="STRING" id="1921421.M493_04620"/>
<evidence type="ECO:0000259" key="3">
    <source>
        <dbReference type="Pfam" id="PF15902"/>
    </source>
</evidence>
<feature type="domain" description="Sortilin N-terminal" evidence="3">
    <location>
        <begin position="127"/>
        <end position="264"/>
    </location>
</feature>
<evidence type="ECO:0000256" key="1">
    <source>
        <dbReference type="ARBA" id="ARBA00022737"/>
    </source>
</evidence>
<reference evidence="4 5" key="1">
    <citation type="journal article" date="2014" name="Genome Announc.">
        <title>Complete Genome Sequence of the Thermophilic Polychlorinated Biphenyl Degrader Geobacillus sp. Strain JF8 (NBRC 109937).</title>
        <authorList>
            <person name="Shintani M."/>
            <person name="Ohtsubo Y."/>
            <person name="Fukuda K."/>
            <person name="Hosoyama A."/>
            <person name="Ohji S."/>
            <person name="Yamazoe A."/>
            <person name="Fujita N."/>
            <person name="Nagata Y."/>
            <person name="Tsuda M."/>
            <person name="Hatta T."/>
            <person name="Kimbara K."/>
        </authorList>
    </citation>
    <scope>NUCLEOTIDE SEQUENCE [LARGE SCALE GENOMIC DNA]</scope>
    <source>
        <strain evidence="4 5">JF8</strain>
    </source>
</reference>
<dbReference type="SUPFAM" id="SSF110296">
    <property type="entry name" value="Oligoxyloglucan reducing end-specific cellobiohydrolase"/>
    <property type="match status" value="1"/>
</dbReference>
<dbReference type="InterPro" id="IPR015943">
    <property type="entry name" value="WD40/YVTN_repeat-like_dom_sf"/>
</dbReference>
<sequence length="324" mass="36160">MTKMKKAIIMASALFLLGACSSSNEKEQAFITSKEQAKSNVSVTNNPFFKEKKEGKIEHLHGVGYAGNQNAVYFATHEGLLVYRNNKWYETISNKHDYMGFSATDDGFYSSGHPEEGSSLGNPLGLVKSFDNGQTLMNLGFYQESDFHYMTVGYKSHTIYVVNQEENETLGRGVFYSKDDGKTWSPSQLNGLPQTAAGTIAAHPTDENMVGISTAEGVFISRDNGNTFERFTRKINTTTFAFQEKFIVFAAVEDDQPILVKQSIDTKREEVLSVPRLKEKDHIIYIASNPENDKEIVIVTMNGDIFMTKNNGESWTKLASEGEI</sequence>
<evidence type="ECO:0000313" key="4">
    <source>
        <dbReference type="EMBL" id="AGT31226.1"/>
    </source>
</evidence>
<dbReference type="KEGG" id="gjf:M493_04620"/>
<dbReference type="Pfam" id="PF15902">
    <property type="entry name" value="Sortilin-Vps10"/>
    <property type="match status" value="1"/>
</dbReference>
<dbReference type="HOGENOM" id="CLU_070024_1_0_9"/>
<accession>S6A0M0</accession>
<dbReference type="InterPro" id="IPR031778">
    <property type="entry name" value="Sortilin_N"/>
</dbReference>
<evidence type="ECO:0000313" key="5">
    <source>
        <dbReference type="Proteomes" id="UP000015500"/>
    </source>
</evidence>
<dbReference type="RefSeq" id="WP_020959035.1">
    <property type="nucleotide sequence ID" value="NC_022080.4"/>
</dbReference>
<dbReference type="InterPro" id="IPR054817">
    <property type="entry name" value="Glycosyl_F510_1955-like"/>
</dbReference>
<dbReference type="NCBIfam" id="NF045728">
    <property type="entry name" value="glycosyl_F510_1955"/>
    <property type="match status" value="1"/>
</dbReference>
<dbReference type="PROSITE" id="PS51257">
    <property type="entry name" value="PROKAR_LIPOPROTEIN"/>
    <property type="match status" value="1"/>
</dbReference>
<feature type="signal peptide" evidence="2">
    <location>
        <begin position="1"/>
        <end position="25"/>
    </location>
</feature>
<dbReference type="PATRIC" id="fig|1345697.3.peg.820"/>
<keyword evidence="1" id="KW-0677">Repeat</keyword>
<dbReference type="OrthoDB" id="9764804at2"/>
<keyword evidence="2" id="KW-0732">Signal</keyword>
<dbReference type="EMBL" id="CP006254">
    <property type="protein sequence ID" value="AGT31226.1"/>
    <property type="molecule type" value="Genomic_DNA"/>
</dbReference>
<dbReference type="Gene3D" id="2.130.10.10">
    <property type="entry name" value="YVTN repeat-like/Quinoprotein amine dehydrogenase"/>
    <property type="match status" value="1"/>
</dbReference>
<evidence type="ECO:0000256" key="2">
    <source>
        <dbReference type="SAM" id="SignalP"/>
    </source>
</evidence>
<feature type="chain" id="PRO_5038497285" description="Sortilin N-terminal domain-containing protein" evidence="2">
    <location>
        <begin position="26"/>
        <end position="324"/>
    </location>
</feature>
<organism evidence="4 5">
    <name type="scientific">Geobacillus genomosp. 3</name>
    <dbReference type="NCBI Taxonomy" id="1921421"/>
    <lineage>
        <taxon>Bacteria</taxon>
        <taxon>Bacillati</taxon>
        <taxon>Bacillota</taxon>
        <taxon>Bacilli</taxon>
        <taxon>Bacillales</taxon>
        <taxon>Anoxybacillaceae</taxon>
        <taxon>Geobacillus</taxon>
    </lineage>
</organism>
<gene>
    <name evidence="4" type="ORF">M493_04620</name>
</gene>
<dbReference type="CDD" id="cd15482">
    <property type="entry name" value="Sialidase_non-viral"/>
    <property type="match status" value="1"/>
</dbReference>
<dbReference type="Proteomes" id="UP000015500">
    <property type="component" value="Chromosome"/>
</dbReference>
<name>S6A0M0_GEOG3</name>
<protein>
    <recommendedName>
        <fullName evidence="3">Sortilin N-terminal domain-containing protein</fullName>
    </recommendedName>
</protein>
<proteinExistence type="predicted"/>
<keyword evidence="5" id="KW-1185">Reference proteome</keyword>
<dbReference type="AlphaFoldDB" id="S6A0M0"/>